<evidence type="ECO:0000256" key="1">
    <source>
        <dbReference type="SAM" id="Phobius"/>
    </source>
</evidence>
<evidence type="ECO:0000313" key="3">
    <source>
        <dbReference type="Proteomes" id="UP001209755"/>
    </source>
</evidence>
<proteinExistence type="predicted"/>
<keyword evidence="1" id="KW-1133">Transmembrane helix</keyword>
<accession>A0ABT3HCI9</accession>
<sequence length="69" mass="7759">MFTLFKSLTLRQALFNQAPVLIASLAIAEMFYKFHSFLLESIAFLATWFVLDLVVSLLFGTATKKPDAT</sequence>
<evidence type="ECO:0000313" key="2">
    <source>
        <dbReference type="EMBL" id="MCW2308092.1"/>
    </source>
</evidence>
<feature type="transmembrane region" description="Helical" evidence="1">
    <location>
        <begin position="38"/>
        <end position="59"/>
    </location>
</feature>
<keyword evidence="1" id="KW-0472">Membrane</keyword>
<organism evidence="2 3">
    <name type="scientific">Rhodobium gokarnense</name>
    <dbReference type="NCBI Taxonomy" id="364296"/>
    <lineage>
        <taxon>Bacteria</taxon>
        <taxon>Pseudomonadati</taxon>
        <taxon>Pseudomonadota</taxon>
        <taxon>Alphaproteobacteria</taxon>
        <taxon>Hyphomicrobiales</taxon>
        <taxon>Rhodobiaceae</taxon>
        <taxon>Rhodobium</taxon>
    </lineage>
</organism>
<dbReference type="RefSeq" id="WP_264601718.1">
    <property type="nucleotide sequence ID" value="NZ_JAOQNS010000006.1"/>
</dbReference>
<comment type="caution">
    <text evidence="2">The sequence shown here is derived from an EMBL/GenBank/DDBJ whole genome shotgun (WGS) entry which is preliminary data.</text>
</comment>
<dbReference type="EMBL" id="JAOQNS010000006">
    <property type="protein sequence ID" value="MCW2308092.1"/>
    <property type="molecule type" value="Genomic_DNA"/>
</dbReference>
<protein>
    <submittedName>
        <fullName evidence="2">Phage regulator Rha-like protein</fullName>
    </submittedName>
</protein>
<keyword evidence="1" id="KW-0812">Transmembrane</keyword>
<keyword evidence="3" id="KW-1185">Reference proteome</keyword>
<reference evidence="3" key="1">
    <citation type="submission" date="2023-07" db="EMBL/GenBank/DDBJ databases">
        <title>Genome sequencing of Purple Non-Sulfur Bacteria from various extreme environments.</title>
        <authorList>
            <person name="Mayer M."/>
        </authorList>
    </citation>
    <scope>NUCLEOTIDE SEQUENCE [LARGE SCALE GENOMIC DNA]</scope>
    <source>
        <strain evidence="3">DSM 17935</strain>
    </source>
</reference>
<feature type="transmembrane region" description="Helical" evidence="1">
    <location>
        <begin position="12"/>
        <end position="32"/>
    </location>
</feature>
<gene>
    <name evidence="2" type="ORF">M2319_002431</name>
</gene>
<name>A0ABT3HCI9_9HYPH</name>
<dbReference type="Proteomes" id="UP001209755">
    <property type="component" value="Unassembled WGS sequence"/>
</dbReference>